<protein>
    <submittedName>
        <fullName evidence="1">Uncharacterized protein</fullName>
    </submittedName>
</protein>
<gene>
    <name evidence="1" type="ORF">GXW76_12665</name>
</gene>
<reference evidence="1" key="2">
    <citation type="journal article" date="2021" name="Syst. Appl. Microbiol.">
        <title>Roseomonas hellenica sp. nov., isolated from roots of wild-growing Alkanna tinctoria.</title>
        <authorList>
            <person name="Rat A."/>
            <person name="Naranjo H.D."/>
            <person name="Lebbe L."/>
            <person name="Cnockaert M."/>
            <person name="Krigas N."/>
            <person name="Grigoriadou K."/>
            <person name="Maloupa E."/>
            <person name="Willems A."/>
        </authorList>
    </citation>
    <scope>NUCLEOTIDE SEQUENCE</scope>
    <source>
        <strain evidence="1">LMG 31231</strain>
    </source>
</reference>
<dbReference type="EMBL" id="JAAEDM010000031">
    <property type="protein sequence ID" value="MBR0672026.1"/>
    <property type="molecule type" value="Genomic_DNA"/>
</dbReference>
<comment type="caution">
    <text evidence="1">The sequence shown here is derived from an EMBL/GenBank/DDBJ whole genome shotgun (WGS) entry which is preliminary data.</text>
</comment>
<keyword evidence="2" id="KW-1185">Reference proteome</keyword>
<dbReference type="AlphaFoldDB" id="A0A9X9WXZ7"/>
<name>A0A9X9WXZ7_9PROT</name>
<evidence type="ECO:0000313" key="1">
    <source>
        <dbReference type="EMBL" id="MBR0672026.1"/>
    </source>
</evidence>
<dbReference type="PROSITE" id="PS51257">
    <property type="entry name" value="PROKAR_LIPOPROTEIN"/>
    <property type="match status" value="1"/>
</dbReference>
<dbReference type="Proteomes" id="UP001138751">
    <property type="component" value="Unassembled WGS sequence"/>
</dbReference>
<accession>A0A9X9WXZ7</accession>
<organism evidence="1 2">
    <name type="scientific">Neoroseomonas soli</name>
    <dbReference type="NCBI Taxonomy" id="1081025"/>
    <lineage>
        <taxon>Bacteria</taxon>
        <taxon>Pseudomonadati</taxon>
        <taxon>Pseudomonadota</taxon>
        <taxon>Alphaproteobacteria</taxon>
        <taxon>Acetobacterales</taxon>
        <taxon>Acetobacteraceae</taxon>
        <taxon>Neoroseomonas</taxon>
    </lineage>
</organism>
<proteinExistence type="predicted"/>
<evidence type="ECO:0000313" key="2">
    <source>
        <dbReference type="Proteomes" id="UP001138751"/>
    </source>
</evidence>
<sequence>MKAPRCAGAALGALLLAACEPTQLYTGARTVIGINAAVNLEQTSGSLVIGYDRSFAAVVPRSVEAPGQDGRDAMSALVCSDLQVQGITIRHYSESLATGQAATDFADQLRNQDRAGQARVALRDFFRCLREAPATAGSGS</sequence>
<reference evidence="1" key="1">
    <citation type="submission" date="2020-01" db="EMBL/GenBank/DDBJ databases">
        <authorList>
            <person name="Rat A."/>
        </authorList>
    </citation>
    <scope>NUCLEOTIDE SEQUENCE</scope>
    <source>
        <strain evidence="1">LMG 31231</strain>
    </source>
</reference>